<feature type="transmembrane region" description="Helical" evidence="1">
    <location>
        <begin position="31"/>
        <end position="48"/>
    </location>
</feature>
<dbReference type="PATRIC" id="fig|992026.3.peg.1128"/>
<dbReference type="Proteomes" id="UP000003402">
    <property type="component" value="Unassembled WGS sequence"/>
</dbReference>
<gene>
    <name evidence="2" type="ORF">HPNQ4099_1155</name>
</gene>
<evidence type="ECO:0000313" key="3">
    <source>
        <dbReference type="Proteomes" id="UP000003402"/>
    </source>
</evidence>
<evidence type="ECO:0000313" key="2">
    <source>
        <dbReference type="EMBL" id="EJB28557.1"/>
    </source>
</evidence>
<proteinExistence type="predicted"/>
<dbReference type="AlphaFoldDB" id="J0ITP4"/>
<keyword evidence="1" id="KW-0812">Transmembrane</keyword>
<keyword evidence="1" id="KW-0472">Membrane</keyword>
<comment type="caution">
    <text evidence="2">The sequence shown here is derived from an EMBL/GenBank/DDBJ whole genome shotgun (WGS) entry which is preliminary data.</text>
</comment>
<organism evidence="2 3">
    <name type="scientific">Helicobacter pylori NQ4099</name>
    <dbReference type="NCBI Taxonomy" id="992026"/>
    <lineage>
        <taxon>Bacteria</taxon>
        <taxon>Pseudomonadati</taxon>
        <taxon>Campylobacterota</taxon>
        <taxon>Epsilonproteobacteria</taxon>
        <taxon>Campylobacterales</taxon>
        <taxon>Helicobacteraceae</taxon>
        <taxon>Helicobacter</taxon>
    </lineage>
</organism>
<keyword evidence="1" id="KW-1133">Transmembrane helix</keyword>
<sequence length="60" mass="7216">MNPLFFELFVLGENPFFLNSLFKGFLFELPFLGRTLCFLNSLFFWGWFDEKSFLAFLMID</sequence>
<accession>J0ITP4</accession>
<protein>
    <submittedName>
        <fullName evidence="2">Uncharacterized protein</fullName>
    </submittedName>
</protein>
<name>J0ITP4_HELPX</name>
<evidence type="ECO:0000256" key="1">
    <source>
        <dbReference type="SAM" id="Phobius"/>
    </source>
</evidence>
<reference evidence="2 3" key="1">
    <citation type="journal article" date="2013" name="Pathog. Dis.">
        <title>Genome sequences of 65 Helicobacter pylori strains isolated from asymptomatic individuals and patients with gastric cancer, peptic ulcer disease, or gastritis.</title>
        <authorList>
            <person name="Blanchard T.G."/>
            <person name="Czinn S.J."/>
            <person name="Correa P."/>
            <person name="Nakazawa T."/>
            <person name="Keelan M."/>
            <person name="Morningstar L."/>
            <person name="Santana-Cruz I."/>
            <person name="Maroo A."/>
            <person name="McCracken C."/>
            <person name="Shefchek K."/>
            <person name="Daugherty S."/>
            <person name="Song Y."/>
            <person name="Fraser C.M."/>
            <person name="Fricke W.F."/>
        </authorList>
    </citation>
    <scope>NUCLEOTIDE SEQUENCE [LARGE SCALE GENOMIC DNA]</scope>
    <source>
        <strain evidence="2 3">NQ4099</strain>
    </source>
</reference>
<dbReference type="EMBL" id="AKNU01000004">
    <property type="protein sequence ID" value="EJB28557.1"/>
    <property type="molecule type" value="Genomic_DNA"/>
</dbReference>